<dbReference type="Proteomes" id="UP001064489">
    <property type="component" value="Chromosome 9"/>
</dbReference>
<dbReference type="SUPFAM" id="SSF49562">
    <property type="entry name" value="C2 domain (Calcium/lipid-binding domain, CaLB)"/>
    <property type="match status" value="1"/>
</dbReference>
<dbReference type="PANTHER" id="PTHR47052:SF5">
    <property type="entry name" value="EXTENSIN-LIKE"/>
    <property type="match status" value="1"/>
</dbReference>
<proteinExistence type="predicted"/>
<reference evidence="3" key="2">
    <citation type="submission" date="2023-02" db="EMBL/GenBank/DDBJ databases">
        <authorList>
            <person name="Swenson N.G."/>
            <person name="Wegrzyn J.L."/>
            <person name="Mcevoy S.L."/>
        </authorList>
    </citation>
    <scope>NUCLEOTIDE SEQUENCE</scope>
    <source>
        <strain evidence="3">91603</strain>
        <tissue evidence="3">Leaf</tissue>
    </source>
</reference>
<sequence>MSISGIQGLPLEVTVVGCYNLEDKEWISRQDPYICIEYGSNKFTTKTCTDGGKNPTFQERFVFTLIEGLRELNVGVWNSRTIKSDELIGSGNIQLHKALSQGFDDAVWPLQSKIGRHSGEIRVILHFSSCNAISKCNGAGAPAPQQQQSKTKLVPSAPQYATPSGALTQLVPHDSAPHPPYQPPHTAYNAPTQYTGYPSQPTMYQPSTYPPTPPAAYPPQTTPPAAYPPQTKGYPPQTIPPAAYPPQTTGYPPQTYPPCPAGYPPQTYPPAGYPPQSYPPAPHAPTYSTYPPAGPPGSYPPPPYY</sequence>
<comment type="caution">
    <text evidence="3">The sequence shown here is derived from an EMBL/GenBank/DDBJ whole genome shotgun (WGS) entry which is preliminary data.</text>
</comment>
<dbReference type="Gene3D" id="2.60.40.150">
    <property type="entry name" value="C2 domain"/>
    <property type="match status" value="1"/>
</dbReference>
<evidence type="ECO:0000313" key="3">
    <source>
        <dbReference type="EMBL" id="KAI9201249.1"/>
    </source>
</evidence>
<feature type="region of interest" description="Disordered" evidence="1">
    <location>
        <begin position="138"/>
        <end position="305"/>
    </location>
</feature>
<evidence type="ECO:0000259" key="2">
    <source>
        <dbReference type="PROSITE" id="PS50004"/>
    </source>
</evidence>
<feature type="compositionally biased region" description="Polar residues" evidence="1">
    <location>
        <begin position="189"/>
        <end position="199"/>
    </location>
</feature>
<evidence type="ECO:0000256" key="1">
    <source>
        <dbReference type="SAM" id="MobiDB-lite"/>
    </source>
</evidence>
<dbReference type="CDD" id="cd00030">
    <property type="entry name" value="C2"/>
    <property type="match status" value="1"/>
</dbReference>
<reference evidence="3" key="1">
    <citation type="journal article" date="2022" name="Plant J.">
        <title>Strategies of tolerance reflected in two North American maple genomes.</title>
        <authorList>
            <person name="McEvoy S.L."/>
            <person name="Sezen U.U."/>
            <person name="Trouern-Trend A."/>
            <person name="McMahon S.M."/>
            <person name="Schaberg P.G."/>
            <person name="Yang J."/>
            <person name="Wegrzyn J.L."/>
            <person name="Swenson N.G."/>
        </authorList>
    </citation>
    <scope>NUCLEOTIDE SEQUENCE</scope>
    <source>
        <strain evidence="3">91603</strain>
    </source>
</reference>
<name>A0AAD5JUH1_ACENE</name>
<evidence type="ECO:0000313" key="4">
    <source>
        <dbReference type="Proteomes" id="UP001064489"/>
    </source>
</evidence>
<keyword evidence="4" id="KW-1185">Reference proteome</keyword>
<organism evidence="3 4">
    <name type="scientific">Acer negundo</name>
    <name type="common">Box elder</name>
    <dbReference type="NCBI Taxonomy" id="4023"/>
    <lineage>
        <taxon>Eukaryota</taxon>
        <taxon>Viridiplantae</taxon>
        <taxon>Streptophyta</taxon>
        <taxon>Embryophyta</taxon>
        <taxon>Tracheophyta</taxon>
        <taxon>Spermatophyta</taxon>
        <taxon>Magnoliopsida</taxon>
        <taxon>eudicotyledons</taxon>
        <taxon>Gunneridae</taxon>
        <taxon>Pentapetalae</taxon>
        <taxon>rosids</taxon>
        <taxon>malvids</taxon>
        <taxon>Sapindales</taxon>
        <taxon>Sapindaceae</taxon>
        <taxon>Hippocastanoideae</taxon>
        <taxon>Acereae</taxon>
        <taxon>Acer</taxon>
    </lineage>
</organism>
<dbReference type="Pfam" id="PF00168">
    <property type="entry name" value="C2"/>
    <property type="match status" value="1"/>
</dbReference>
<dbReference type="InterPro" id="IPR000008">
    <property type="entry name" value="C2_dom"/>
</dbReference>
<feature type="domain" description="C2" evidence="2">
    <location>
        <begin position="1"/>
        <end position="109"/>
    </location>
</feature>
<dbReference type="AlphaFoldDB" id="A0AAD5JUH1"/>
<dbReference type="PANTHER" id="PTHR47052">
    <property type="entry name" value="CONSERVED SERINE PROLINE-RICH PROTEIN (AFU_ORTHOLOGUE AFUA_2G01790)"/>
    <property type="match status" value="1"/>
</dbReference>
<protein>
    <recommendedName>
        <fullName evidence="2">C2 domain-containing protein</fullName>
    </recommendedName>
</protein>
<feature type="compositionally biased region" description="Low complexity" evidence="1">
    <location>
        <begin position="138"/>
        <end position="148"/>
    </location>
</feature>
<feature type="compositionally biased region" description="Pro residues" evidence="1">
    <location>
        <begin position="208"/>
        <end position="227"/>
    </location>
</feature>
<dbReference type="InterPro" id="IPR035892">
    <property type="entry name" value="C2_domain_sf"/>
</dbReference>
<dbReference type="SMART" id="SM00239">
    <property type="entry name" value="C2"/>
    <property type="match status" value="1"/>
</dbReference>
<dbReference type="EMBL" id="JAJSOW010000001">
    <property type="protein sequence ID" value="KAI9201249.1"/>
    <property type="molecule type" value="Genomic_DNA"/>
</dbReference>
<accession>A0AAD5JUH1</accession>
<dbReference type="PROSITE" id="PS50004">
    <property type="entry name" value="C2"/>
    <property type="match status" value="1"/>
</dbReference>
<feature type="compositionally biased region" description="Pro residues" evidence="1">
    <location>
        <begin position="292"/>
        <end position="305"/>
    </location>
</feature>
<gene>
    <name evidence="3" type="ORF">LWI28_020687</name>
</gene>
<feature type="compositionally biased region" description="Pro residues" evidence="1">
    <location>
        <begin position="254"/>
        <end position="283"/>
    </location>
</feature>
<dbReference type="InterPro" id="IPR052981">
    <property type="entry name" value="Ingression_C2_domain"/>
</dbReference>